<evidence type="ECO:0000313" key="5">
    <source>
        <dbReference type="EMBL" id="KAJ4974124.1"/>
    </source>
</evidence>
<protein>
    <recommendedName>
        <fullName evidence="4">Exonuclease domain-containing protein</fullName>
    </recommendedName>
</protein>
<evidence type="ECO:0000313" key="6">
    <source>
        <dbReference type="Proteomes" id="UP001141806"/>
    </source>
</evidence>
<keyword evidence="2" id="KW-0378">Hydrolase</keyword>
<dbReference type="SMART" id="SM00479">
    <property type="entry name" value="EXOIII"/>
    <property type="match status" value="1"/>
</dbReference>
<organism evidence="5 6">
    <name type="scientific">Protea cynaroides</name>
    <dbReference type="NCBI Taxonomy" id="273540"/>
    <lineage>
        <taxon>Eukaryota</taxon>
        <taxon>Viridiplantae</taxon>
        <taxon>Streptophyta</taxon>
        <taxon>Embryophyta</taxon>
        <taxon>Tracheophyta</taxon>
        <taxon>Spermatophyta</taxon>
        <taxon>Magnoliopsida</taxon>
        <taxon>Proteales</taxon>
        <taxon>Proteaceae</taxon>
        <taxon>Protea</taxon>
    </lineage>
</organism>
<feature type="domain" description="Exonuclease" evidence="4">
    <location>
        <begin position="11"/>
        <end position="167"/>
    </location>
</feature>
<dbReference type="AlphaFoldDB" id="A0A9Q0KPW3"/>
<dbReference type="GO" id="GO:0008408">
    <property type="term" value="F:3'-5' exonuclease activity"/>
    <property type="evidence" value="ECO:0007669"/>
    <property type="project" value="TreeGrafter"/>
</dbReference>
<dbReference type="GO" id="GO:0003676">
    <property type="term" value="F:nucleic acid binding"/>
    <property type="evidence" value="ECO:0007669"/>
    <property type="project" value="InterPro"/>
</dbReference>
<accession>A0A9Q0KPW3</accession>
<dbReference type="OrthoDB" id="2018529at2759"/>
<reference evidence="5" key="1">
    <citation type="journal article" date="2023" name="Plant J.">
        <title>The genome of the king protea, Protea cynaroides.</title>
        <authorList>
            <person name="Chang J."/>
            <person name="Duong T.A."/>
            <person name="Schoeman C."/>
            <person name="Ma X."/>
            <person name="Roodt D."/>
            <person name="Barker N."/>
            <person name="Li Z."/>
            <person name="Van de Peer Y."/>
            <person name="Mizrachi E."/>
        </authorList>
    </citation>
    <scope>NUCLEOTIDE SEQUENCE</scope>
    <source>
        <tissue evidence="5">Young leaves</tissue>
    </source>
</reference>
<dbReference type="InterPro" id="IPR013520">
    <property type="entry name" value="Ribonucl_H"/>
</dbReference>
<dbReference type="Pfam" id="PF00929">
    <property type="entry name" value="RNase_T"/>
    <property type="match status" value="1"/>
</dbReference>
<evidence type="ECO:0000256" key="3">
    <source>
        <dbReference type="ARBA" id="ARBA00022839"/>
    </source>
</evidence>
<dbReference type="PANTHER" id="PTHR30231:SF4">
    <property type="entry name" value="PROTEIN NEN2"/>
    <property type="match status" value="1"/>
</dbReference>
<dbReference type="EMBL" id="JAMYWD010000004">
    <property type="protein sequence ID" value="KAJ4974124.1"/>
    <property type="molecule type" value="Genomic_DNA"/>
</dbReference>
<dbReference type="SUPFAM" id="SSF53098">
    <property type="entry name" value="Ribonuclease H-like"/>
    <property type="match status" value="1"/>
</dbReference>
<keyword evidence="6" id="KW-1185">Reference proteome</keyword>
<dbReference type="PANTHER" id="PTHR30231">
    <property type="entry name" value="DNA POLYMERASE III SUBUNIT EPSILON"/>
    <property type="match status" value="1"/>
</dbReference>
<evidence type="ECO:0000256" key="2">
    <source>
        <dbReference type="ARBA" id="ARBA00022801"/>
    </source>
</evidence>
<evidence type="ECO:0000259" key="4">
    <source>
        <dbReference type="SMART" id="SM00479"/>
    </source>
</evidence>
<evidence type="ECO:0000256" key="1">
    <source>
        <dbReference type="ARBA" id="ARBA00022722"/>
    </source>
</evidence>
<dbReference type="InterPro" id="IPR012337">
    <property type="entry name" value="RNaseH-like_sf"/>
</dbReference>
<proteinExistence type="predicted"/>
<dbReference type="Gene3D" id="3.30.420.10">
    <property type="entry name" value="Ribonuclease H-like superfamily/Ribonuclease H"/>
    <property type="match status" value="1"/>
</dbReference>
<keyword evidence="3" id="KW-0269">Exonuclease</keyword>
<dbReference type="Proteomes" id="UP001141806">
    <property type="component" value="Unassembled WGS sequence"/>
</dbReference>
<comment type="caution">
    <text evidence="5">The sequence shown here is derived from an EMBL/GenBank/DDBJ whole genome shotgun (WGS) entry which is preliminary data.</text>
</comment>
<dbReference type="CDD" id="cd06127">
    <property type="entry name" value="DEDDh"/>
    <property type="match status" value="1"/>
</dbReference>
<name>A0A9Q0KPW3_9MAGN</name>
<gene>
    <name evidence="5" type="ORF">NE237_007298</name>
</gene>
<keyword evidence="1" id="KW-0540">Nuclease</keyword>
<dbReference type="InterPro" id="IPR036397">
    <property type="entry name" value="RNaseH_sf"/>
</dbReference>
<sequence length="381" mass="42326">MGSSSEERTEIAAFFDLKTTNPYRAGPGYAILEFGAILLCPRNLVELSSYSTLIKPAKHAVSIAPTFTEVADKIFDLLHGRIWAGHNIVKFDCVRIREAFAEIGRPAPEPKGTIDTLTLLTPTFGSRARNMKMAAAYFGLGQQSHRSLDDVRMNLEVLKDCIAVFVLDNRQVDVNMQERPIAEYSGMFSIPIASEGSSGHAGFLAPDEVSILYVRATYVPIYRSQRIQLLHRDVLLQLYSSGLKVRSGRPRLSIVVDMLPSLCHVLGACDLVSQKLTMDSGSSSDWRPLVNRRNGSSSPTVRLNIPLLANGDIDIYETEIYQKEASGNAQRLVFTRFDLGELHSLFLPGTLVEAYFSLDVYDYQQYAGVRLAAKKLIINSR</sequence>